<dbReference type="InterPro" id="IPR025287">
    <property type="entry name" value="WAK_GUB"/>
</dbReference>
<dbReference type="GO" id="GO:0030247">
    <property type="term" value="F:polysaccharide binding"/>
    <property type="evidence" value="ECO:0007669"/>
    <property type="project" value="InterPro"/>
</dbReference>
<dbReference type="Pfam" id="PF00069">
    <property type="entry name" value="Pkinase"/>
    <property type="match status" value="1"/>
</dbReference>
<evidence type="ECO:0000256" key="1">
    <source>
        <dbReference type="ARBA" id="ARBA00004251"/>
    </source>
</evidence>
<feature type="transmembrane region" description="Helical" evidence="19">
    <location>
        <begin position="299"/>
        <end position="324"/>
    </location>
</feature>
<dbReference type="CDD" id="cd14066">
    <property type="entry name" value="STKc_IRAK"/>
    <property type="match status" value="1"/>
</dbReference>
<dbReference type="FunFam" id="3.30.200.20:FF:000168">
    <property type="entry name" value="L-type lectin-domain containing receptor kinase IX.1"/>
    <property type="match status" value="1"/>
</dbReference>
<evidence type="ECO:0000256" key="12">
    <source>
        <dbReference type="ARBA" id="ARBA00022777"/>
    </source>
</evidence>
<dbReference type="InterPro" id="IPR050528">
    <property type="entry name" value="L-type_Lectin-RKs"/>
</dbReference>
<dbReference type="EC" id="2.7.11.1" evidence="4"/>
<comment type="subcellular location">
    <subcellularLocation>
        <location evidence="1">Cell membrane</location>
        <topology evidence="1">Single-pass type I membrane protein</topology>
    </subcellularLocation>
</comment>
<dbReference type="FunFam" id="1.10.510.10:FF:000240">
    <property type="entry name" value="Lectin-domain containing receptor kinase A4.3"/>
    <property type="match status" value="1"/>
</dbReference>
<dbReference type="InterPro" id="IPR019825">
    <property type="entry name" value="Lectin_legB_Mn/Ca_BS"/>
</dbReference>
<dbReference type="Proteomes" id="UP000316621">
    <property type="component" value="Chromosome 6"/>
</dbReference>
<evidence type="ECO:0000256" key="13">
    <source>
        <dbReference type="ARBA" id="ARBA00022840"/>
    </source>
</evidence>
<evidence type="ECO:0000256" key="4">
    <source>
        <dbReference type="ARBA" id="ARBA00012513"/>
    </source>
</evidence>
<evidence type="ECO:0000256" key="10">
    <source>
        <dbReference type="ARBA" id="ARBA00022734"/>
    </source>
</evidence>
<keyword evidence="10" id="KW-0430">Lectin</keyword>
<feature type="domain" description="Protein kinase" evidence="20">
    <location>
        <begin position="368"/>
        <end position="662"/>
    </location>
</feature>
<keyword evidence="7" id="KW-0808">Transferase</keyword>
<dbReference type="SMART" id="SM00220">
    <property type="entry name" value="S_TKc"/>
    <property type="match status" value="1"/>
</dbReference>
<dbReference type="PROSITE" id="PS00108">
    <property type="entry name" value="PROTEIN_KINASE_ST"/>
    <property type="match status" value="1"/>
</dbReference>
<evidence type="ECO:0000259" key="20">
    <source>
        <dbReference type="PROSITE" id="PS50011"/>
    </source>
</evidence>
<evidence type="ECO:0000256" key="19">
    <source>
        <dbReference type="SAM" id="Phobius"/>
    </source>
</evidence>
<evidence type="ECO:0000256" key="6">
    <source>
        <dbReference type="ARBA" id="ARBA00022527"/>
    </source>
</evidence>
<dbReference type="Gene3D" id="2.60.120.200">
    <property type="match status" value="1"/>
</dbReference>
<reference evidence="21 22" key="1">
    <citation type="journal article" date="2018" name="Science">
        <title>The opium poppy genome and morphinan production.</title>
        <authorList>
            <person name="Guo L."/>
            <person name="Winzer T."/>
            <person name="Yang X."/>
            <person name="Li Y."/>
            <person name="Ning Z."/>
            <person name="He Z."/>
            <person name="Teodor R."/>
            <person name="Lu Y."/>
            <person name="Bowser T.A."/>
            <person name="Graham I.A."/>
            <person name="Ye K."/>
        </authorList>
    </citation>
    <scope>NUCLEOTIDE SEQUENCE [LARGE SCALE GENOMIC DNA]</scope>
    <source>
        <strain evidence="22">cv. HN1</strain>
        <tissue evidence="21">Leaves</tissue>
    </source>
</reference>
<dbReference type="Gene3D" id="3.30.200.20">
    <property type="entry name" value="Phosphorylase Kinase, domain 1"/>
    <property type="match status" value="1"/>
</dbReference>
<dbReference type="InterPro" id="IPR000719">
    <property type="entry name" value="Prot_kinase_dom"/>
</dbReference>
<feature type="transmembrane region" description="Helical" evidence="19">
    <location>
        <begin position="50"/>
        <end position="73"/>
    </location>
</feature>
<dbReference type="AlphaFoldDB" id="A0A4Y7JX44"/>
<dbReference type="InterPro" id="IPR017441">
    <property type="entry name" value="Protein_kinase_ATP_BS"/>
</dbReference>
<evidence type="ECO:0000256" key="18">
    <source>
        <dbReference type="PROSITE-ProRule" id="PRU10141"/>
    </source>
</evidence>
<evidence type="ECO:0000256" key="8">
    <source>
        <dbReference type="ARBA" id="ARBA00022692"/>
    </source>
</evidence>
<keyword evidence="14 19" id="KW-1133">Transmembrane helix</keyword>
<dbReference type="GO" id="GO:0005524">
    <property type="term" value="F:ATP binding"/>
    <property type="evidence" value="ECO:0007669"/>
    <property type="project" value="UniProtKB-UniRule"/>
</dbReference>
<keyword evidence="17" id="KW-0325">Glycoprotein</keyword>
<dbReference type="GO" id="GO:0004674">
    <property type="term" value="F:protein serine/threonine kinase activity"/>
    <property type="evidence" value="ECO:0007669"/>
    <property type="project" value="UniProtKB-KW"/>
</dbReference>
<dbReference type="GO" id="GO:0002229">
    <property type="term" value="P:defense response to oomycetes"/>
    <property type="evidence" value="ECO:0007669"/>
    <property type="project" value="UniProtKB-ARBA"/>
</dbReference>
<dbReference type="EMBL" id="CM010720">
    <property type="protein sequence ID" value="RZC64285.1"/>
    <property type="molecule type" value="Genomic_DNA"/>
</dbReference>
<dbReference type="InterPro" id="IPR001220">
    <property type="entry name" value="Legume_lectin_dom"/>
</dbReference>
<organism evidence="21 22">
    <name type="scientific">Papaver somniferum</name>
    <name type="common">Opium poppy</name>
    <dbReference type="NCBI Taxonomy" id="3469"/>
    <lineage>
        <taxon>Eukaryota</taxon>
        <taxon>Viridiplantae</taxon>
        <taxon>Streptophyta</taxon>
        <taxon>Embryophyta</taxon>
        <taxon>Tracheophyta</taxon>
        <taxon>Spermatophyta</taxon>
        <taxon>Magnoliopsida</taxon>
        <taxon>Ranunculales</taxon>
        <taxon>Papaveraceae</taxon>
        <taxon>Papaveroideae</taxon>
        <taxon>Papaver</taxon>
    </lineage>
</organism>
<dbReference type="Gramene" id="RZC64285">
    <property type="protein sequence ID" value="RZC64285"/>
    <property type="gene ID" value="C5167_007983"/>
</dbReference>
<keyword evidence="15 19" id="KW-0472">Membrane</keyword>
<dbReference type="SUPFAM" id="SSF56112">
    <property type="entry name" value="Protein kinase-like (PK-like)"/>
    <property type="match status" value="1"/>
</dbReference>
<dbReference type="InterPro" id="IPR013320">
    <property type="entry name" value="ConA-like_dom_sf"/>
</dbReference>
<evidence type="ECO:0000256" key="11">
    <source>
        <dbReference type="ARBA" id="ARBA00022741"/>
    </source>
</evidence>
<keyword evidence="13 18" id="KW-0067">ATP-binding</keyword>
<dbReference type="InterPro" id="IPR032872">
    <property type="entry name" value="WAK_assoc_C"/>
</dbReference>
<comment type="similarity">
    <text evidence="2">In the N-terminal section; belongs to the leguminous lectin family.</text>
</comment>
<dbReference type="GO" id="GO:0005886">
    <property type="term" value="C:plasma membrane"/>
    <property type="evidence" value="ECO:0007669"/>
    <property type="project" value="UniProtKB-SubCell"/>
</dbReference>
<keyword evidence="8 19" id="KW-0812">Transmembrane</keyword>
<dbReference type="Pfam" id="PF13947">
    <property type="entry name" value="GUB_WAK_bind"/>
    <property type="match status" value="1"/>
</dbReference>
<protein>
    <recommendedName>
        <fullName evidence="4">non-specific serine/threonine protein kinase</fullName>
        <ecNumber evidence="4">2.7.11.1</ecNumber>
    </recommendedName>
</protein>
<evidence type="ECO:0000256" key="2">
    <source>
        <dbReference type="ARBA" id="ARBA00008536"/>
    </source>
</evidence>
<evidence type="ECO:0000256" key="9">
    <source>
        <dbReference type="ARBA" id="ARBA00022729"/>
    </source>
</evidence>
<feature type="binding site" evidence="18">
    <location>
        <position position="395"/>
    </location>
    <ligand>
        <name>ATP</name>
        <dbReference type="ChEBI" id="CHEBI:30616"/>
    </ligand>
</feature>
<keyword evidence="22" id="KW-1185">Reference proteome</keyword>
<keyword evidence="16" id="KW-0675">Receptor</keyword>
<evidence type="ECO:0000256" key="17">
    <source>
        <dbReference type="ARBA" id="ARBA00023180"/>
    </source>
</evidence>
<evidence type="ECO:0000313" key="22">
    <source>
        <dbReference type="Proteomes" id="UP000316621"/>
    </source>
</evidence>
<evidence type="ECO:0000256" key="15">
    <source>
        <dbReference type="ARBA" id="ARBA00023136"/>
    </source>
</evidence>
<gene>
    <name evidence="21" type="ORF">C5167_007983</name>
</gene>
<dbReference type="PANTHER" id="PTHR27007">
    <property type="match status" value="1"/>
</dbReference>
<keyword evidence="6" id="KW-0723">Serine/threonine-protein kinase</keyword>
<dbReference type="CDD" id="cd06899">
    <property type="entry name" value="lectin_legume_LecRK_Arcelin_ConA"/>
    <property type="match status" value="1"/>
</dbReference>
<dbReference type="PROSITE" id="PS00307">
    <property type="entry name" value="LECTIN_LEGUME_BETA"/>
    <property type="match status" value="1"/>
</dbReference>
<keyword evidence="11 18" id="KW-0547">Nucleotide-binding</keyword>
<dbReference type="Gene3D" id="1.10.510.10">
    <property type="entry name" value="Transferase(Phosphotransferase) domain 1"/>
    <property type="match status" value="1"/>
</dbReference>
<comment type="similarity">
    <text evidence="3">In the C-terminal section; belongs to the protein kinase superfamily. Ser/Thr protein kinase family.</text>
</comment>
<proteinExistence type="inferred from homology"/>
<keyword evidence="12" id="KW-0418">Kinase</keyword>
<dbReference type="Pfam" id="PF14380">
    <property type="entry name" value="WAK_assoc"/>
    <property type="match status" value="1"/>
</dbReference>
<evidence type="ECO:0000256" key="5">
    <source>
        <dbReference type="ARBA" id="ARBA00022475"/>
    </source>
</evidence>
<name>A0A4Y7JX44_PAPSO</name>
<evidence type="ECO:0000313" key="21">
    <source>
        <dbReference type="EMBL" id="RZC64285.1"/>
    </source>
</evidence>
<dbReference type="PROSITE" id="PS50011">
    <property type="entry name" value="PROTEIN_KINASE_DOM"/>
    <property type="match status" value="1"/>
</dbReference>
<dbReference type="InterPro" id="IPR008271">
    <property type="entry name" value="Ser/Thr_kinase_AS"/>
</dbReference>
<keyword evidence="5" id="KW-1003">Cell membrane</keyword>
<evidence type="ECO:0000256" key="3">
    <source>
        <dbReference type="ARBA" id="ARBA00010217"/>
    </source>
</evidence>
<keyword evidence="9" id="KW-0732">Signal</keyword>
<accession>A0A4Y7JX44</accession>
<sequence length="846" mass="95001">MFALGINIFKAGLDDDVQQIIKKLSTSYVAPHIDDDVQRISPFLTMKTNISVHLILLIGIVFALNSIELALTLNKFEDCKPKDCGNGLNISYPFWIKEDYCGDPGFEVTCKNNEPILYTAGYDYIIRDIRPIDRSFRVENSVAYGSCPVPFKNSTFNSTFNYDQSPFKSGSQVQDLTFFYNCTHSDSNLFENFTYPVNTSCVTLPDPDLFSFAGIVPNGKSIYDKLKCQFSVHVPVEVELNQTEGPVNDYLPLLKKSFTLEWDQTRCGWCQETGESCGLDDNDHLVCFAQGRPSRAMKVVVQMSMGAAALVGLGIGIAFCIWFKKRCTSRNFNAEIENWGMSMEEEFQKGTGPRRFSYKELVDATSNFDDRGKLGQGGFGAVYKGSLSDMNVAVKRISKESQQGKREYQSEVRIISRLRHRNLVQLIGWCHERNELLLVYEFMPNKSLDKHLFQGENVLSWEVRCRNKSMDKHLYHGENVLAWEIRYKVALGLASGLLYLHEEWEQCVVHRDIKSSNIMLDSDFNAKLGDFGLARLVDHGKGSQTTAIAGTRGYLAPECLITGKFSKESDIYSFGIVALEIASGRKPAEIGKMDLVEWVWGLYGSEKLIEAVDKRLKMKFDESEMVHLLIAGLWCAHPDYKSRPSISEVINVLKFESPLPMLPLELPPVYLTTAVPSGPRSPLRVSEKNLTRNQIVAVEFDSFKDPWDLCADHVGVNINSVVSVATASWAGSMKDGSKANAWVRYNATTKHLTVFLTYAKKPLFSENSTLYHIFDLSKVLPEKITVGFSASTGLGVEIHKILSWQFNSTLKTAQKVETESNSVALVMGLDVLLLELAELVAFVFLS</sequence>
<evidence type="ECO:0000256" key="7">
    <source>
        <dbReference type="ARBA" id="ARBA00022679"/>
    </source>
</evidence>
<dbReference type="STRING" id="3469.A0A4Y7JX44"/>
<dbReference type="InterPro" id="IPR011009">
    <property type="entry name" value="Kinase-like_dom_sf"/>
</dbReference>
<dbReference type="PROSITE" id="PS00107">
    <property type="entry name" value="PROTEIN_KINASE_ATP"/>
    <property type="match status" value="1"/>
</dbReference>
<evidence type="ECO:0000256" key="16">
    <source>
        <dbReference type="ARBA" id="ARBA00023170"/>
    </source>
</evidence>
<dbReference type="SUPFAM" id="SSF49899">
    <property type="entry name" value="Concanavalin A-like lectins/glucanases"/>
    <property type="match status" value="1"/>
</dbReference>
<evidence type="ECO:0000256" key="14">
    <source>
        <dbReference type="ARBA" id="ARBA00022989"/>
    </source>
</evidence>
<dbReference type="OMA" id="GDGYIPS"/>
<dbReference type="Pfam" id="PF00139">
    <property type="entry name" value="Lectin_legB"/>
    <property type="match status" value="1"/>
</dbReference>